<feature type="compositionally biased region" description="Polar residues" evidence="1">
    <location>
        <begin position="192"/>
        <end position="214"/>
    </location>
</feature>
<evidence type="ECO:0000256" key="2">
    <source>
        <dbReference type="SAM" id="Phobius"/>
    </source>
</evidence>
<evidence type="ECO:0000313" key="3">
    <source>
        <dbReference type="EMBL" id="KAA6393325.1"/>
    </source>
</evidence>
<name>A0A5J4WG50_9EUKA</name>
<proteinExistence type="predicted"/>
<dbReference type="Proteomes" id="UP000324800">
    <property type="component" value="Unassembled WGS sequence"/>
</dbReference>
<evidence type="ECO:0000256" key="1">
    <source>
        <dbReference type="SAM" id="MobiDB-lite"/>
    </source>
</evidence>
<dbReference type="AlphaFoldDB" id="A0A5J4WG50"/>
<evidence type="ECO:0000313" key="4">
    <source>
        <dbReference type="Proteomes" id="UP000324800"/>
    </source>
</evidence>
<reference evidence="3 4" key="1">
    <citation type="submission" date="2019-03" db="EMBL/GenBank/DDBJ databases">
        <title>Single cell metagenomics reveals metabolic interactions within the superorganism composed of flagellate Streblomastix strix and complex community of Bacteroidetes bacteria on its surface.</title>
        <authorList>
            <person name="Treitli S.C."/>
            <person name="Kolisko M."/>
            <person name="Husnik F."/>
            <person name="Keeling P."/>
            <person name="Hampl V."/>
        </authorList>
    </citation>
    <scope>NUCLEOTIDE SEQUENCE [LARGE SCALE GENOMIC DNA]</scope>
    <source>
        <strain evidence="3">ST1C</strain>
    </source>
</reference>
<feature type="transmembrane region" description="Helical" evidence="2">
    <location>
        <begin position="15"/>
        <end position="39"/>
    </location>
</feature>
<feature type="region of interest" description="Disordered" evidence="1">
    <location>
        <begin position="172"/>
        <end position="250"/>
    </location>
</feature>
<feature type="compositionally biased region" description="Low complexity" evidence="1">
    <location>
        <begin position="215"/>
        <end position="229"/>
    </location>
</feature>
<comment type="caution">
    <text evidence="3">The sequence shown here is derived from an EMBL/GenBank/DDBJ whole genome shotgun (WGS) entry which is preliminary data.</text>
</comment>
<organism evidence="3 4">
    <name type="scientific">Streblomastix strix</name>
    <dbReference type="NCBI Taxonomy" id="222440"/>
    <lineage>
        <taxon>Eukaryota</taxon>
        <taxon>Metamonada</taxon>
        <taxon>Preaxostyla</taxon>
        <taxon>Oxymonadida</taxon>
        <taxon>Streblomastigidae</taxon>
        <taxon>Streblomastix</taxon>
    </lineage>
</organism>
<accession>A0A5J4WG50</accession>
<feature type="non-terminal residue" evidence="3">
    <location>
        <position position="1"/>
    </location>
</feature>
<feature type="compositionally biased region" description="Basic and acidic residues" evidence="1">
    <location>
        <begin position="241"/>
        <end position="250"/>
    </location>
</feature>
<keyword evidence="2" id="KW-0812">Transmembrane</keyword>
<keyword evidence="2" id="KW-0472">Membrane</keyword>
<dbReference type="EMBL" id="SNRW01002267">
    <property type="protein sequence ID" value="KAA6393325.1"/>
    <property type="molecule type" value="Genomic_DNA"/>
</dbReference>
<protein>
    <submittedName>
        <fullName evidence="3">Uncharacterized protein</fullName>
    </submittedName>
</protein>
<feature type="region of interest" description="Disordered" evidence="1">
    <location>
        <begin position="123"/>
        <end position="143"/>
    </location>
</feature>
<gene>
    <name evidence="3" type="ORF">EZS28_011146</name>
</gene>
<keyword evidence="2" id="KW-1133">Transmembrane helix</keyword>
<sequence>IYNGFALFEDYTSSLSGLIAVYVLAPIAAVGSVIGRIFCCKKRNRYSSNKCFQYFCCFKCCCSYDCCCPCGCRCSQQCCYTFLLCTYCCRGCTYCCRGCSCRGSGSGCCSGGRVVEEYNDLTETEGNKSDQDPEVSSVKPEGPPIYSLPSQQTSYSATPDPNVEQQQPVIYPSSYTATPGKSYRQHPIKYPSSYTATPGNDSLQTVAQPSSYTTSVKPSAPVEVAVPVEDTARTSYSVEDEPTKDISEDS</sequence>